<accession>A0A017SVI2</accession>
<comment type="caution">
    <text evidence="1">The sequence shown here is derived from an EMBL/GenBank/DDBJ whole genome shotgun (WGS) entry which is preliminary data.</text>
</comment>
<dbReference type="CDD" id="cd07067">
    <property type="entry name" value="HP_PGM_like"/>
    <property type="match status" value="1"/>
</dbReference>
<evidence type="ECO:0000313" key="2">
    <source>
        <dbReference type="Proteomes" id="UP000019678"/>
    </source>
</evidence>
<dbReference type="Pfam" id="PF00300">
    <property type="entry name" value="His_Phos_1"/>
    <property type="match status" value="1"/>
</dbReference>
<proteinExistence type="predicted"/>
<dbReference type="Gene3D" id="3.40.50.1240">
    <property type="entry name" value="Phosphoglycerate mutase-like"/>
    <property type="match status" value="1"/>
</dbReference>
<dbReference type="EMBL" id="ASRX01000093">
    <property type="protein sequence ID" value="EYF00974.1"/>
    <property type="molecule type" value="Genomic_DNA"/>
</dbReference>
<dbReference type="InterPro" id="IPR013078">
    <property type="entry name" value="His_Pase_superF_clade-1"/>
</dbReference>
<protein>
    <recommendedName>
        <fullName evidence="3">Phosphohistidine phosphatase SixA</fullName>
    </recommendedName>
</protein>
<reference evidence="1 2" key="1">
    <citation type="submission" date="2013-05" db="EMBL/GenBank/DDBJ databases">
        <title>Genome assembly of Chondromyces apiculatus DSM 436.</title>
        <authorList>
            <person name="Sharma G."/>
            <person name="Khatri I."/>
            <person name="Kaur C."/>
            <person name="Mayilraj S."/>
            <person name="Subramanian S."/>
        </authorList>
    </citation>
    <scope>NUCLEOTIDE SEQUENCE [LARGE SCALE GENOMIC DNA]</scope>
    <source>
        <strain evidence="1 2">DSM 436</strain>
    </source>
</reference>
<keyword evidence="2" id="KW-1185">Reference proteome</keyword>
<gene>
    <name evidence="1" type="ORF">CAP_8842</name>
</gene>
<organism evidence="1 2">
    <name type="scientific">Chondromyces apiculatus DSM 436</name>
    <dbReference type="NCBI Taxonomy" id="1192034"/>
    <lineage>
        <taxon>Bacteria</taxon>
        <taxon>Pseudomonadati</taxon>
        <taxon>Myxococcota</taxon>
        <taxon>Polyangia</taxon>
        <taxon>Polyangiales</taxon>
        <taxon>Polyangiaceae</taxon>
        <taxon>Chondromyces</taxon>
    </lineage>
</organism>
<name>A0A017SVI2_9BACT</name>
<dbReference type="AlphaFoldDB" id="A0A017SVI2"/>
<dbReference type="InterPro" id="IPR029033">
    <property type="entry name" value="His_PPase_superfam"/>
</dbReference>
<dbReference type="STRING" id="1192034.CAP_8842"/>
<dbReference type="Proteomes" id="UP000019678">
    <property type="component" value="Unassembled WGS sequence"/>
</dbReference>
<evidence type="ECO:0000313" key="1">
    <source>
        <dbReference type="EMBL" id="EYF00974.1"/>
    </source>
</evidence>
<dbReference type="SUPFAM" id="SSF53254">
    <property type="entry name" value="Phosphoglycerate mutase-like"/>
    <property type="match status" value="1"/>
</dbReference>
<sequence>MLTTEGRARVQEVALHLHRLRGTSAPLKILSSPLTRARQTAEIVAEVLGAAGVTGMGSSEPEHRAELALDADLDGNLRLVAEAASSGTDALLVGHAPSVDHLIRALAPGAGKNPPAAVAGGFCTAMVVALSPLDPPGQWRMTDVLDPRTFR</sequence>
<evidence type="ECO:0008006" key="3">
    <source>
        <dbReference type="Google" id="ProtNLM"/>
    </source>
</evidence>
<dbReference type="eggNOG" id="COG2062">
    <property type="taxonomic scope" value="Bacteria"/>
</dbReference>